<organism evidence="2 3">
    <name type="scientific">Luteimonas vadosa</name>
    <dbReference type="NCBI Taxonomy" id="1165507"/>
    <lineage>
        <taxon>Bacteria</taxon>
        <taxon>Pseudomonadati</taxon>
        <taxon>Pseudomonadota</taxon>
        <taxon>Gammaproteobacteria</taxon>
        <taxon>Lysobacterales</taxon>
        <taxon>Lysobacteraceae</taxon>
        <taxon>Luteimonas</taxon>
    </lineage>
</organism>
<name>A0ABP9DZ24_9GAMM</name>
<keyword evidence="3" id="KW-1185">Reference proteome</keyword>
<accession>A0ABP9DZ24</accession>
<proteinExistence type="predicted"/>
<gene>
    <name evidence="2" type="ORF">GCM10023332_15720</name>
</gene>
<feature type="chain" id="PRO_5047048823" description="Nuclear transport factor 2 family protein" evidence="1">
    <location>
        <begin position="27"/>
        <end position="166"/>
    </location>
</feature>
<feature type="signal peptide" evidence="1">
    <location>
        <begin position="1"/>
        <end position="26"/>
    </location>
</feature>
<reference evidence="3" key="1">
    <citation type="journal article" date="2019" name="Int. J. Syst. Evol. Microbiol.">
        <title>The Global Catalogue of Microorganisms (GCM) 10K type strain sequencing project: providing services to taxonomists for standard genome sequencing and annotation.</title>
        <authorList>
            <consortium name="The Broad Institute Genomics Platform"/>
            <consortium name="The Broad Institute Genome Sequencing Center for Infectious Disease"/>
            <person name="Wu L."/>
            <person name="Ma J."/>
        </authorList>
    </citation>
    <scope>NUCLEOTIDE SEQUENCE [LARGE SCALE GENOMIC DNA]</scope>
    <source>
        <strain evidence="3">JCM 18392</strain>
    </source>
</reference>
<dbReference type="Proteomes" id="UP001501323">
    <property type="component" value="Unassembled WGS sequence"/>
</dbReference>
<dbReference type="EMBL" id="BAABJY010000002">
    <property type="protein sequence ID" value="GAA4864448.1"/>
    <property type="molecule type" value="Genomic_DNA"/>
</dbReference>
<comment type="caution">
    <text evidence="2">The sequence shown here is derived from an EMBL/GenBank/DDBJ whole genome shotgun (WGS) entry which is preliminary data.</text>
</comment>
<keyword evidence="1" id="KW-0732">Signal</keyword>
<evidence type="ECO:0008006" key="4">
    <source>
        <dbReference type="Google" id="ProtNLM"/>
    </source>
</evidence>
<evidence type="ECO:0000313" key="3">
    <source>
        <dbReference type="Proteomes" id="UP001501323"/>
    </source>
</evidence>
<evidence type="ECO:0000313" key="2">
    <source>
        <dbReference type="EMBL" id="GAA4864448.1"/>
    </source>
</evidence>
<sequence length="166" mass="17654">MKTRLSPATLSLCVGVVIATAGTAAAQDVNADLAALRSATASYHALDSAMAAGWDEDITGCLSSAEGGMGFHYMNAGELFDGGQLDPLRPEILVYAPDATGKKRLVAVEYLILGTDLPPTATPPEMYGEQFHYNAGFGVWALHAWVWKHNPEGIFADWNPKVSCTP</sequence>
<protein>
    <recommendedName>
        <fullName evidence="4">Nuclear transport factor 2 family protein</fullName>
    </recommendedName>
</protein>
<dbReference type="RefSeq" id="WP_345294953.1">
    <property type="nucleotide sequence ID" value="NZ_BAABJY010000002.1"/>
</dbReference>
<evidence type="ECO:0000256" key="1">
    <source>
        <dbReference type="SAM" id="SignalP"/>
    </source>
</evidence>